<proteinExistence type="predicted"/>
<accession>A0A8S5RTX9</accession>
<name>A0A8S5RTX9_9CAUD</name>
<reference evidence="1" key="1">
    <citation type="journal article" date="2021" name="Proc. Natl. Acad. Sci. U.S.A.">
        <title>A Catalog of Tens of Thousands of Viruses from Human Metagenomes Reveals Hidden Associations with Chronic Diseases.</title>
        <authorList>
            <person name="Tisza M.J."/>
            <person name="Buck C.B."/>
        </authorList>
    </citation>
    <scope>NUCLEOTIDE SEQUENCE</scope>
    <source>
        <strain evidence="1">CtZ6R2</strain>
    </source>
</reference>
<sequence>MLYLIKSGEYFKIGFSSSSNLKNRIDAYLTCNPDFELVGIREGTRSEESKYHKCLKFLGLQHPERMEWFREKEGILDILKEQFILDYKTLYPELRVSLKPYEGRLTTKKEINDSIKEIVKNKLNLDNGFYPRAVLKTLLIQVYKDVGLKSTPKATDIQLYYNARPTQRIVNNKSTMGFVIE</sequence>
<protein>
    <submittedName>
        <fullName evidence="1">Meiotically up-regulated protein 113</fullName>
    </submittedName>
</protein>
<evidence type="ECO:0000313" key="1">
    <source>
        <dbReference type="EMBL" id="DAE92612.1"/>
    </source>
</evidence>
<organism evidence="1">
    <name type="scientific">CrAss-like virus sp. ctZ6R2</name>
    <dbReference type="NCBI Taxonomy" id="2827629"/>
    <lineage>
        <taxon>Viruses</taxon>
        <taxon>Duplodnaviria</taxon>
        <taxon>Heunggongvirae</taxon>
        <taxon>Uroviricota</taxon>
        <taxon>Caudoviricetes</taxon>
        <taxon>Crassvirales</taxon>
    </lineage>
</organism>
<dbReference type="EMBL" id="BK057804">
    <property type="protein sequence ID" value="DAE92612.1"/>
    <property type="molecule type" value="Genomic_DNA"/>
</dbReference>